<dbReference type="STRING" id="112090.W4GP96"/>
<dbReference type="RefSeq" id="XP_009829640.1">
    <property type="nucleotide sequence ID" value="XM_009831338.1"/>
</dbReference>
<sequence>MLTTGVPTPFSILLSSDLLPCMLAYQCGIPHKLLRIVAAARVLQSANCPAPTARTAAAFTRHEWFQTHGVTGLRQLYNASPDIAAGGTFLEYASSIGNVAAVRYLLETHHLIGHGPAVLQATLHGHLDVLRAFHDVNTPDGFTSYVLTLAAAHGHGHLVSFIHHHRPALGCPKLAMDNAAKHGHLDIVTFLHHHRHEGCTTSAMDGAAENGYLEVVKFLHAHRSEGCTKRAMDAAVAGGHMDIVRFLHENRREGCHASAMDAAAERGDFVMLQFLHWQRTEGCTVRALTLAAARGYLKIVDFLLMFRTEGCLKEATAAAAAAGHEDVVRCIINHNVHKCVHLCECPVEWPNRRLLYIGIEEAKAHGHWALYKQLKKKRKWNDRRPKWSQAMARAWHERQSQGSLLLQATVFFVGNSKGRSVIPFQKAAL</sequence>
<evidence type="ECO:0000313" key="1">
    <source>
        <dbReference type="EMBL" id="ETV80693.1"/>
    </source>
</evidence>
<proteinExistence type="predicted"/>
<dbReference type="InterPro" id="IPR002110">
    <property type="entry name" value="Ankyrin_rpt"/>
</dbReference>
<dbReference type="EMBL" id="KI913125">
    <property type="protein sequence ID" value="ETV80693.1"/>
    <property type="molecule type" value="Genomic_DNA"/>
</dbReference>
<dbReference type="AlphaFoldDB" id="W4GP96"/>
<name>W4GP96_APHAT</name>
<dbReference type="OrthoDB" id="61526at2759"/>
<dbReference type="Pfam" id="PF12796">
    <property type="entry name" value="Ank_2"/>
    <property type="match status" value="1"/>
</dbReference>
<dbReference type="VEuPathDB" id="FungiDB:H257_06196"/>
<dbReference type="InterPro" id="IPR036770">
    <property type="entry name" value="Ankyrin_rpt-contain_sf"/>
</dbReference>
<dbReference type="SUPFAM" id="SSF48403">
    <property type="entry name" value="Ankyrin repeat"/>
    <property type="match status" value="1"/>
</dbReference>
<dbReference type="PANTHER" id="PTHR46586:SF3">
    <property type="entry name" value="ANKYRIN REPEAT-CONTAINING PROTEIN"/>
    <property type="match status" value="1"/>
</dbReference>
<reference evidence="1" key="1">
    <citation type="submission" date="2013-12" db="EMBL/GenBank/DDBJ databases">
        <title>The Genome Sequence of Aphanomyces astaci APO3.</title>
        <authorList>
            <consortium name="The Broad Institute Genomics Platform"/>
            <person name="Russ C."/>
            <person name="Tyler B."/>
            <person name="van West P."/>
            <person name="Dieguez-Uribeondo J."/>
            <person name="Young S.K."/>
            <person name="Zeng Q."/>
            <person name="Gargeya S."/>
            <person name="Fitzgerald M."/>
            <person name="Abouelleil A."/>
            <person name="Alvarado L."/>
            <person name="Chapman S.B."/>
            <person name="Gainer-Dewar J."/>
            <person name="Goldberg J."/>
            <person name="Griggs A."/>
            <person name="Gujja S."/>
            <person name="Hansen M."/>
            <person name="Howarth C."/>
            <person name="Imamovic A."/>
            <person name="Ireland A."/>
            <person name="Larimer J."/>
            <person name="McCowan C."/>
            <person name="Murphy C."/>
            <person name="Pearson M."/>
            <person name="Poon T.W."/>
            <person name="Priest M."/>
            <person name="Roberts A."/>
            <person name="Saif S."/>
            <person name="Shea T."/>
            <person name="Sykes S."/>
            <person name="Wortman J."/>
            <person name="Nusbaum C."/>
            <person name="Birren B."/>
        </authorList>
    </citation>
    <scope>NUCLEOTIDE SEQUENCE [LARGE SCALE GENOMIC DNA]</scope>
    <source>
        <strain evidence="1">APO3</strain>
    </source>
</reference>
<dbReference type="PANTHER" id="PTHR46586">
    <property type="entry name" value="ANKYRIN REPEAT-CONTAINING PROTEIN"/>
    <property type="match status" value="1"/>
</dbReference>
<dbReference type="InterPro" id="IPR052050">
    <property type="entry name" value="SecEffector_AnkRepeat"/>
</dbReference>
<accession>W4GP96</accession>
<protein>
    <submittedName>
        <fullName evidence="1">Uncharacterized protein</fullName>
    </submittedName>
</protein>
<dbReference type="GeneID" id="20808192"/>
<gene>
    <name evidence="1" type="ORF">H257_06196</name>
</gene>
<dbReference type="Gene3D" id="1.25.40.20">
    <property type="entry name" value="Ankyrin repeat-containing domain"/>
    <property type="match status" value="2"/>
</dbReference>
<organism evidence="1">
    <name type="scientific">Aphanomyces astaci</name>
    <name type="common">Crayfish plague agent</name>
    <dbReference type="NCBI Taxonomy" id="112090"/>
    <lineage>
        <taxon>Eukaryota</taxon>
        <taxon>Sar</taxon>
        <taxon>Stramenopiles</taxon>
        <taxon>Oomycota</taxon>
        <taxon>Saprolegniomycetes</taxon>
        <taxon>Saprolegniales</taxon>
        <taxon>Verrucalvaceae</taxon>
        <taxon>Aphanomyces</taxon>
    </lineage>
</organism>